<dbReference type="Proteomes" id="UP000192578">
    <property type="component" value="Unassembled WGS sequence"/>
</dbReference>
<evidence type="ECO:0000256" key="3">
    <source>
        <dbReference type="ARBA" id="ARBA00023242"/>
    </source>
</evidence>
<dbReference type="SUPFAM" id="SSF46689">
    <property type="entry name" value="Homeodomain-like"/>
    <property type="match status" value="2"/>
</dbReference>
<evidence type="ECO:0008006" key="9">
    <source>
        <dbReference type="Google" id="ProtNLM"/>
    </source>
</evidence>
<evidence type="ECO:0000256" key="4">
    <source>
        <dbReference type="PROSITE-ProRule" id="PRU00320"/>
    </source>
</evidence>
<dbReference type="PROSITE" id="PS50960">
    <property type="entry name" value="HTH_PSQ"/>
    <property type="match status" value="1"/>
</dbReference>
<dbReference type="Gene3D" id="1.10.10.10">
    <property type="entry name" value="Winged helix-like DNA-binding domain superfamily/Winged helix DNA-binding domain"/>
    <property type="match status" value="1"/>
</dbReference>
<dbReference type="InterPro" id="IPR009057">
    <property type="entry name" value="Homeodomain-like_sf"/>
</dbReference>
<sequence length="145" mass="17578">MAPYNHYTIDEKRQIIERFRRSNLSQAKFARQEGVPHRTLQNWLKNEHCLSKPRRIRKADHPLLETELNAWIQSERAMSRVLRHSDIVEKALQIAKREGFDKFKASPGWLNQFKKRFRLAYREISRDHTKRHAVTKNWYSKRSMH</sequence>
<comment type="subcellular location">
    <subcellularLocation>
        <location evidence="1 4">Nucleus</location>
    </subcellularLocation>
</comment>
<organism evidence="7 8">
    <name type="scientific">Hypsibius exemplaris</name>
    <name type="common">Freshwater tardigrade</name>
    <dbReference type="NCBI Taxonomy" id="2072580"/>
    <lineage>
        <taxon>Eukaryota</taxon>
        <taxon>Metazoa</taxon>
        <taxon>Ecdysozoa</taxon>
        <taxon>Tardigrada</taxon>
        <taxon>Eutardigrada</taxon>
        <taxon>Parachela</taxon>
        <taxon>Hypsibioidea</taxon>
        <taxon>Hypsibiidae</taxon>
        <taxon>Hypsibius</taxon>
    </lineage>
</organism>
<gene>
    <name evidence="7" type="ORF">BV898_11995</name>
</gene>
<keyword evidence="8" id="KW-1185">Reference proteome</keyword>
<accession>A0A1W0WEZ1</accession>
<reference evidence="8" key="1">
    <citation type="submission" date="2017-01" db="EMBL/GenBank/DDBJ databases">
        <title>Comparative genomics of anhydrobiosis in the tardigrade Hypsibius dujardini.</title>
        <authorList>
            <person name="Yoshida Y."/>
            <person name="Koutsovoulos G."/>
            <person name="Laetsch D."/>
            <person name="Stevens L."/>
            <person name="Kumar S."/>
            <person name="Horikawa D."/>
            <person name="Ishino K."/>
            <person name="Komine S."/>
            <person name="Tomita M."/>
            <person name="Blaxter M."/>
            <person name="Arakawa K."/>
        </authorList>
    </citation>
    <scope>NUCLEOTIDE SEQUENCE [LARGE SCALE GENOMIC DNA]</scope>
    <source>
        <strain evidence="8">Z151</strain>
    </source>
</reference>
<feature type="domain" description="HTH psq-type" evidence="5">
    <location>
        <begin position="1"/>
        <end position="50"/>
    </location>
</feature>
<proteinExistence type="predicted"/>
<protein>
    <recommendedName>
        <fullName evidence="9">HTH CENPB-type domain-containing protein</fullName>
    </recommendedName>
</protein>
<dbReference type="PANTHER" id="PTHR19303">
    <property type="entry name" value="TRANSPOSON"/>
    <property type="match status" value="1"/>
</dbReference>
<evidence type="ECO:0000256" key="1">
    <source>
        <dbReference type="ARBA" id="ARBA00004123"/>
    </source>
</evidence>
<dbReference type="OrthoDB" id="6601468at2759"/>
<dbReference type="InterPro" id="IPR036388">
    <property type="entry name" value="WH-like_DNA-bd_sf"/>
</dbReference>
<dbReference type="EMBL" id="MTYJ01000116">
    <property type="protein sequence ID" value="OQV13776.1"/>
    <property type="molecule type" value="Genomic_DNA"/>
</dbReference>
<dbReference type="GO" id="GO:0003677">
    <property type="term" value="F:DNA binding"/>
    <property type="evidence" value="ECO:0007669"/>
    <property type="project" value="UniProtKB-UniRule"/>
</dbReference>
<feature type="domain" description="HTH CENPB-type" evidence="6">
    <location>
        <begin position="52"/>
        <end position="123"/>
    </location>
</feature>
<dbReference type="Pfam" id="PF04218">
    <property type="entry name" value="CENP-B_N"/>
    <property type="match status" value="1"/>
</dbReference>
<name>A0A1W0WEZ1_HYPEX</name>
<evidence type="ECO:0000313" key="8">
    <source>
        <dbReference type="Proteomes" id="UP000192578"/>
    </source>
</evidence>
<evidence type="ECO:0000259" key="6">
    <source>
        <dbReference type="PROSITE" id="PS51253"/>
    </source>
</evidence>
<dbReference type="AlphaFoldDB" id="A0A1W0WEZ1"/>
<feature type="DNA-binding region" description="H-T-H motif" evidence="4">
    <location>
        <begin position="26"/>
        <end position="46"/>
    </location>
</feature>
<evidence type="ECO:0000259" key="5">
    <source>
        <dbReference type="PROSITE" id="PS50960"/>
    </source>
</evidence>
<dbReference type="PROSITE" id="PS51253">
    <property type="entry name" value="HTH_CENPB"/>
    <property type="match status" value="1"/>
</dbReference>
<dbReference type="Gene3D" id="1.10.10.60">
    <property type="entry name" value="Homeodomain-like"/>
    <property type="match status" value="1"/>
</dbReference>
<evidence type="ECO:0000313" key="7">
    <source>
        <dbReference type="EMBL" id="OQV13776.1"/>
    </source>
</evidence>
<keyword evidence="2 4" id="KW-0238">DNA-binding</keyword>
<keyword evidence="3 4" id="KW-0539">Nucleus</keyword>
<dbReference type="SMART" id="SM00674">
    <property type="entry name" value="CENPB"/>
    <property type="match status" value="1"/>
</dbReference>
<dbReference type="GO" id="GO:0005634">
    <property type="term" value="C:nucleus"/>
    <property type="evidence" value="ECO:0007669"/>
    <property type="project" value="UniProtKB-SubCell"/>
</dbReference>
<evidence type="ECO:0000256" key="2">
    <source>
        <dbReference type="ARBA" id="ARBA00023125"/>
    </source>
</evidence>
<dbReference type="Pfam" id="PF03221">
    <property type="entry name" value="HTH_Tnp_Tc5"/>
    <property type="match status" value="1"/>
</dbReference>
<comment type="caution">
    <text evidence="7">The sequence shown here is derived from an EMBL/GenBank/DDBJ whole genome shotgun (WGS) entry which is preliminary data.</text>
</comment>
<dbReference type="InterPro" id="IPR007889">
    <property type="entry name" value="HTH_Psq"/>
</dbReference>
<dbReference type="InterPro" id="IPR006600">
    <property type="entry name" value="HTH_CenpB_DNA-bd_dom"/>
</dbReference>
<dbReference type="InterPro" id="IPR050863">
    <property type="entry name" value="CenT-Element_Derived"/>
</dbReference>